<evidence type="ECO:0000313" key="2">
    <source>
        <dbReference type="EMBL" id="KRZ98875.1"/>
    </source>
</evidence>
<name>A0A0V1PS20_9ASCO</name>
<dbReference type="RefSeq" id="XP_015464978.1">
    <property type="nucleotide sequence ID" value="XM_015614192.1"/>
</dbReference>
<dbReference type="Gene3D" id="2.60.40.640">
    <property type="match status" value="1"/>
</dbReference>
<sequence>MFSKVQLQISVDDSIIYKPNDKVAGSLKIKAKKSFDLRAISLRFSGILHTTYIERIVIRDTYTQENGNIDTNTRTKYIYHEEPHHLFMETEKLNSTLNLEKFAEDEVKEYPFDFVFPLSATCRECGKFTTLPPTINRIEGDSMILSAFYSLEAEVVPDSRFSSSSRCQKFLNFQPFGNENLITVLRNSLEIPKQAVVWRSKLKRIVDERYLELYVDNYEPKDSKAISSFKSISNPLKKSHRNTRAIRGILNKSYRSEIYDKLVGNVKLEVELVLLPRLFNNSTNISETLKLFIRSRIEDMRPNFILYCGESSQLGSFIVTDFSLSITSNFSIFAHGHRGVVRRTTPLFKKNYGYELAFDLIDFFPNINDPLIREWEIPIEKLFSNEKINLSSILLGPNYSSACGALELTHTIDLQLGIASNLEETPKYSNFSCDIVLV</sequence>
<dbReference type="EMBL" id="LMYN01000198">
    <property type="protein sequence ID" value="KRZ98875.1"/>
    <property type="molecule type" value="Genomic_DNA"/>
</dbReference>
<dbReference type="Pfam" id="PF00339">
    <property type="entry name" value="Arrestin_N"/>
    <property type="match status" value="1"/>
</dbReference>
<feature type="domain" description="Arrestin-like N-terminal" evidence="1">
    <location>
        <begin position="13"/>
        <end position="122"/>
    </location>
</feature>
<dbReference type="InterPro" id="IPR011021">
    <property type="entry name" value="Arrestin-like_N"/>
</dbReference>
<dbReference type="Proteomes" id="UP000054251">
    <property type="component" value="Unassembled WGS sequence"/>
</dbReference>
<comment type="caution">
    <text evidence="2">The sequence shown here is derived from an EMBL/GenBank/DDBJ whole genome shotgun (WGS) entry which is preliminary data.</text>
</comment>
<dbReference type="SUPFAM" id="SSF81296">
    <property type="entry name" value="E set domains"/>
    <property type="match status" value="1"/>
</dbReference>
<evidence type="ECO:0000313" key="3">
    <source>
        <dbReference type="Proteomes" id="UP000054251"/>
    </source>
</evidence>
<proteinExistence type="predicted"/>
<protein>
    <recommendedName>
        <fullName evidence="1">Arrestin-like N-terminal domain-containing protein</fullName>
    </recommendedName>
</protein>
<gene>
    <name evidence="2" type="ORF">AC631_05363</name>
</gene>
<evidence type="ECO:0000259" key="1">
    <source>
        <dbReference type="Pfam" id="PF00339"/>
    </source>
</evidence>
<dbReference type="InterPro" id="IPR014756">
    <property type="entry name" value="Ig_E-set"/>
</dbReference>
<keyword evidence="3" id="KW-1185">Reference proteome</keyword>
<dbReference type="InterPro" id="IPR014752">
    <property type="entry name" value="Arrestin-like_C"/>
</dbReference>
<dbReference type="AlphaFoldDB" id="A0A0V1PS20"/>
<dbReference type="OrthoDB" id="4010698at2759"/>
<reference evidence="2 3" key="1">
    <citation type="submission" date="2015-11" db="EMBL/GenBank/DDBJ databases">
        <title>The genome of Debaryomyces fabryi.</title>
        <authorList>
            <person name="Tafer H."/>
            <person name="Lopandic K."/>
        </authorList>
    </citation>
    <scope>NUCLEOTIDE SEQUENCE [LARGE SCALE GENOMIC DNA]</scope>
    <source>
        <strain evidence="2 3">CBS 789</strain>
    </source>
</reference>
<organism evidence="2 3">
    <name type="scientific">Debaryomyces fabryi</name>
    <dbReference type="NCBI Taxonomy" id="58627"/>
    <lineage>
        <taxon>Eukaryota</taxon>
        <taxon>Fungi</taxon>
        <taxon>Dikarya</taxon>
        <taxon>Ascomycota</taxon>
        <taxon>Saccharomycotina</taxon>
        <taxon>Pichiomycetes</taxon>
        <taxon>Debaryomycetaceae</taxon>
        <taxon>Debaryomyces</taxon>
    </lineage>
</organism>
<dbReference type="GeneID" id="26842372"/>
<accession>A0A0V1PS20</accession>